<dbReference type="EMBL" id="LLXL01002376">
    <property type="protein sequence ID" value="PKK61002.1"/>
    <property type="molecule type" value="Genomic_DNA"/>
</dbReference>
<comment type="caution">
    <text evidence="2">The sequence shown here is derived from an EMBL/GenBank/DDBJ whole genome shotgun (WGS) entry which is preliminary data.</text>
</comment>
<name>A0A2N1MH87_9GLOM</name>
<protein>
    <submittedName>
        <fullName evidence="2">Uncharacterized protein</fullName>
    </submittedName>
</protein>
<dbReference type="VEuPathDB" id="FungiDB:FUN_025128"/>
<evidence type="ECO:0000313" key="2">
    <source>
        <dbReference type="EMBL" id="PKK61002.1"/>
    </source>
</evidence>
<feature type="compositionally biased region" description="Polar residues" evidence="1">
    <location>
        <begin position="50"/>
        <end position="66"/>
    </location>
</feature>
<sequence>MNAINKSIEINDIGRGLWIKKENDFIDENGDLQELNRRSDYKRDASKSNSFCMEWEQQSGPSTRFTPSRRHNQWR</sequence>
<dbReference type="AlphaFoldDB" id="A0A2N1MH87"/>
<gene>
    <name evidence="2" type="ORF">RhiirC2_761210</name>
</gene>
<evidence type="ECO:0000313" key="3">
    <source>
        <dbReference type="Proteomes" id="UP000233469"/>
    </source>
</evidence>
<dbReference type="Proteomes" id="UP000233469">
    <property type="component" value="Unassembled WGS sequence"/>
</dbReference>
<accession>A0A2N1MH87</accession>
<proteinExistence type="predicted"/>
<reference evidence="2 3" key="1">
    <citation type="submission" date="2016-04" db="EMBL/GenBank/DDBJ databases">
        <title>Genome analyses suggest a sexual origin of heterokaryosis in a supposedly ancient asexual fungus.</title>
        <authorList>
            <person name="Ropars J."/>
            <person name="Sedzielewska K."/>
            <person name="Noel J."/>
            <person name="Charron P."/>
            <person name="Farinelli L."/>
            <person name="Marton T."/>
            <person name="Kruger M."/>
            <person name="Pelin A."/>
            <person name="Brachmann A."/>
            <person name="Corradi N."/>
        </authorList>
    </citation>
    <scope>NUCLEOTIDE SEQUENCE [LARGE SCALE GENOMIC DNA]</scope>
    <source>
        <strain evidence="2 3">C2</strain>
    </source>
</reference>
<evidence type="ECO:0000256" key="1">
    <source>
        <dbReference type="SAM" id="MobiDB-lite"/>
    </source>
</evidence>
<organism evidence="2 3">
    <name type="scientific">Rhizophagus irregularis</name>
    <dbReference type="NCBI Taxonomy" id="588596"/>
    <lineage>
        <taxon>Eukaryota</taxon>
        <taxon>Fungi</taxon>
        <taxon>Fungi incertae sedis</taxon>
        <taxon>Mucoromycota</taxon>
        <taxon>Glomeromycotina</taxon>
        <taxon>Glomeromycetes</taxon>
        <taxon>Glomerales</taxon>
        <taxon>Glomeraceae</taxon>
        <taxon>Rhizophagus</taxon>
    </lineage>
</organism>
<reference evidence="2 3" key="2">
    <citation type="submission" date="2017-10" db="EMBL/GenBank/DDBJ databases">
        <title>Extensive intraspecific genome diversity in a model arbuscular mycorrhizal fungus.</title>
        <authorList>
            <person name="Chen E.C.H."/>
            <person name="Morin E."/>
            <person name="Baudet D."/>
            <person name="Noel J."/>
            <person name="Ndikumana S."/>
            <person name="Charron P."/>
            <person name="St-Onge C."/>
            <person name="Giorgi J."/>
            <person name="Grigoriev I.V."/>
            <person name="Roux C."/>
            <person name="Martin F.M."/>
            <person name="Corradi N."/>
        </authorList>
    </citation>
    <scope>NUCLEOTIDE SEQUENCE [LARGE SCALE GENOMIC DNA]</scope>
    <source>
        <strain evidence="2 3">C2</strain>
    </source>
</reference>
<feature type="region of interest" description="Disordered" evidence="1">
    <location>
        <begin position="50"/>
        <end position="75"/>
    </location>
</feature>